<evidence type="ECO:0000313" key="11">
    <source>
        <dbReference type="Proteomes" id="UP000887566"/>
    </source>
</evidence>
<feature type="region of interest" description="Disordered" evidence="9">
    <location>
        <begin position="689"/>
        <end position="716"/>
    </location>
</feature>
<keyword evidence="4" id="KW-0256">Endoplasmic reticulum</keyword>
<feature type="region of interest" description="Disordered" evidence="9">
    <location>
        <begin position="276"/>
        <end position="404"/>
    </location>
</feature>
<proteinExistence type="predicted"/>
<feature type="compositionally biased region" description="Low complexity" evidence="9">
    <location>
        <begin position="276"/>
        <end position="290"/>
    </location>
</feature>
<dbReference type="GO" id="GO:0030867">
    <property type="term" value="C:rough endoplasmic reticulum membrane"/>
    <property type="evidence" value="ECO:0007669"/>
    <property type="project" value="UniProtKB-SubCell"/>
</dbReference>
<dbReference type="GO" id="GO:0006935">
    <property type="term" value="P:chemotaxis"/>
    <property type="evidence" value="ECO:0007669"/>
    <property type="project" value="TreeGrafter"/>
</dbReference>
<dbReference type="GO" id="GO:0031965">
    <property type="term" value="C:nuclear membrane"/>
    <property type="evidence" value="ECO:0007669"/>
    <property type="project" value="UniProtKB-SubCell"/>
</dbReference>
<organism evidence="11 12">
    <name type="scientific">Plectus sambesii</name>
    <dbReference type="NCBI Taxonomy" id="2011161"/>
    <lineage>
        <taxon>Eukaryota</taxon>
        <taxon>Metazoa</taxon>
        <taxon>Ecdysozoa</taxon>
        <taxon>Nematoda</taxon>
        <taxon>Chromadorea</taxon>
        <taxon>Plectida</taxon>
        <taxon>Plectina</taxon>
        <taxon>Plectoidea</taxon>
        <taxon>Plectidae</taxon>
        <taxon>Plectus</taxon>
    </lineage>
</organism>
<dbReference type="Pfam" id="PF09726">
    <property type="entry name" value="Macoilin"/>
    <property type="match status" value="2"/>
</dbReference>
<feature type="compositionally biased region" description="Low complexity" evidence="9">
    <location>
        <begin position="705"/>
        <end position="716"/>
    </location>
</feature>
<keyword evidence="7" id="KW-0539">Nucleus</keyword>
<evidence type="ECO:0000256" key="8">
    <source>
        <dbReference type="SAM" id="Coils"/>
    </source>
</evidence>
<keyword evidence="6 10" id="KW-0472">Membrane</keyword>
<evidence type="ECO:0000256" key="6">
    <source>
        <dbReference type="ARBA" id="ARBA00023136"/>
    </source>
</evidence>
<evidence type="ECO:0000256" key="10">
    <source>
        <dbReference type="SAM" id="Phobius"/>
    </source>
</evidence>
<evidence type="ECO:0000313" key="12">
    <source>
        <dbReference type="WBParaSite" id="PSAMB.scaffold6109size10184.g27947.t1"/>
    </source>
</evidence>
<evidence type="ECO:0000256" key="9">
    <source>
        <dbReference type="SAM" id="MobiDB-lite"/>
    </source>
</evidence>
<feature type="region of interest" description="Disordered" evidence="9">
    <location>
        <begin position="745"/>
        <end position="786"/>
    </location>
</feature>
<keyword evidence="3 10" id="KW-0812">Transmembrane</keyword>
<dbReference type="PANTHER" id="PTHR13289">
    <property type="entry name" value="PROTEIN PHOSPHATASE 1-BINDING PROTEIN BIFOCAL"/>
    <property type="match status" value="1"/>
</dbReference>
<evidence type="ECO:0000256" key="3">
    <source>
        <dbReference type="ARBA" id="ARBA00022692"/>
    </source>
</evidence>
<feature type="compositionally biased region" description="Low complexity" evidence="9">
    <location>
        <begin position="362"/>
        <end position="403"/>
    </location>
</feature>
<dbReference type="GO" id="GO:0008017">
    <property type="term" value="F:microtubule binding"/>
    <property type="evidence" value="ECO:0007669"/>
    <property type="project" value="TreeGrafter"/>
</dbReference>
<dbReference type="Proteomes" id="UP000887566">
    <property type="component" value="Unplaced"/>
</dbReference>
<feature type="coiled-coil region" evidence="8">
    <location>
        <begin position="452"/>
        <end position="618"/>
    </location>
</feature>
<evidence type="ECO:0000256" key="5">
    <source>
        <dbReference type="ARBA" id="ARBA00022989"/>
    </source>
</evidence>
<dbReference type="GO" id="GO:0023041">
    <property type="term" value="P:neuronal signal transduction"/>
    <property type="evidence" value="ECO:0007669"/>
    <property type="project" value="InterPro"/>
</dbReference>
<protein>
    <submittedName>
        <fullName evidence="12">Macoilin-2</fullName>
    </submittedName>
</protein>
<evidence type="ECO:0000256" key="4">
    <source>
        <dbReference type="ARBA" id="ARBA00022824"/>
    </source>
</evidence>
<dbReference type="AlphaFoldDB" id="A0A914X208"/>
<sequence>MADFLLGFRFEYLWPFWLLLRSIYDSFRYQGLAFSVFFVCVTVTSDLVCFLFIPVQWLFFLASTYVWVQYVWHADRGVCMPTVSLWLLFLYVEASVRLKDVSAVQRTVFPFTLDLCRPFAAHCIGYPVVTLGFGIKSYFGGWRLQRRQREVARENEIYGRLLTEALPATWYGPGTKAPTADVDHLQLTADEYAGISPSPEERISNGGGAVVCTKQPIWNGCSGNSSAPSAHWSSSGAVGVGAARRDGYRSSSSRGGGGNGSWLTSLRERLGGLLGDRSLFRGNSPSSSGHASDDEDDDRDSSLDGHLPNKSSSTINSSSNSSANLITSSGLVAGSSNAKKGTAGGRYSQSQSRARHRNRLNPMTSPSSTSSSPSASSQPTQTKDVQNNFGANSNANNNSLTSAMLDSNHHNQYSCSNGTQSTVSMMDDVVAVTSNVAMTDNNNRALYDKDFALSLESDLEKLKTDLRASRSQEADLRGQLQQLLNVEKNSKSELLNTRQKNDQLETKLQNLLRSREQDKTAIQTLEKKLVEAQRQKAEMEKELAAEKKSKQKEEAAAARALAQASKLECSEACKQRRRELDGDVKQLRRDARMRDEQMQQLESELMALRQYKDAHNAEVLMSALSTMREKNSHLEQSLSAENRLKQDLFRALGDAKCQIENIQTQLRSRDYEIDDLRRKLTMKDVDVLKRQGMTPPPPAPIVNGQQQQQQQQQQQADNMELLTNALANVAAAAYMNHPYGSSFGASPSSSDLFIDGTSSSSADYVPSSTSGGGLGRLTFTPPRPNN</sequence>
<reference evidence="12" key="1">
    <citation type="submission" date="2022-11" db="UniProtKB">
        <authorList>
            <consortium name="WormBaseParasite"/>
        </authorList>
    </citation>
    <scope>IDENTIFICATION</scope>
</reference>
<feature type="transmembrane region" description="Helical" evidence="10">
    <location>
        <begin position="36"/>
        <end position="60"/>
    </location>
</feature>
<accession>A0A914X208</accession>
<dbReference type="InterPro" id="IPR019130">
    <property type="entry name" value="Macoilin"/>
</dbReference>
<keyword evidence="5 10" id="KW-1133">Transmembrane helix</keyword>
<evidence type="ECO:0000256" key="2">
    <source>
        <dbReference type="ARBA" id="ARBA00004269"/>
    </source>
</evidence>
<comment type="subcellular location">
    <subcellularLocation>
        <location evidence="1">Nucleus membrane</location>
        <topology evidence="1">Multi-pass membrane protein</topology>
    </subcellularLocation>
    <subcellularLocation>
        <location evidence="2">Rough endoplasmic reticulum membrane</location>
        <topology evidence="2">Multi-pass membrane protein</topology>
    </subcellularLocation>
</comment>
<dbReference type="WBParaSite" id="PSAMB.scaffold6109size10184.g27947.t1">
    <property type="protein sequence ID" value="PSAMB.scaffold6109size10184.g27947.t1"/>
    <property type="gene ID" value="PSAMB.scaffold6109size10184.g27947"/>
</dbReference>
<evidence type="ECO:0000256" key="1">
    <source>
        <dbReference type="ARBA" id="ARBA00004232"/>
    </source>
</evidence>
<dbReference type="PANTHER" id="PTHR13289:SF6">
    <property type="entry name" value="MACOILIN"/>
    <property type="match status" value="1"/>
</dbReference>
<name>A0A914X208_9BILA</name>
<evidence type="ECO:0000256" key="7">
    <source>
        <dbReference type="ARBA" id="ARBA00023242"/>
    </source>
</evidence>
<feature type="compositionally biased region" description="Low complexity" evidence="9">
    <location>
        <begin position="311"/>
        <end position="329"/>
    </location>
</feature>
<keyword evidence="8" id="KW-0175">Coiled coil</keyword>
<keyword evidence="11" id="KW-1185">Reference proteome</keyword>